<sequence>MGPIPRKGTLACRKKEADKGSVELARRDCSLSKTCNDQAKLLIESKCVLDRLIDENSHLDVKDIKVPALQLSEKGATVPSKAGDIAQFRTVKLTLDVVECTLAKKNNDDSDDSDNNDDDSDTSHNDNDTSENDGDNSDEDEWLWEN</sequence>
<feature type="compositionally biased region" description="Acidic residues" evidence="1">
    <location>
        <begin position="109"/>
        <end position="120"/>
    </location>
</feature>
<feature type="compositionally biased region" description="Acidic residues" evidence="1">
    <location>
        <begin position="128"/>
        <end position="146"/>
    </location>
</feature>
<proteinExistence type="predicted"/>
<dbReference type="EMBL" id="JAIXMP010000048">
    <property type="protein sequence ID" value="KAI9246062.1"/>
    <property type="molecule type" value="Genomic_DNA"/>
</dbReference>
<keyword evidence="3" id="KW-1185">Reference proteome</keyword>
<accession>A0AAD5JYT5</accession>
<organism evidence="2 3">
    <name type="scientific">Phascolomyces articulosus</name>
    <dbReference type="NCBI Taxonomy" id="60185"/>
    <lineage>
        <taxon>Eukaryota</taxon>
        <taxon>Fungi</taxon>
        <taxon>Fungi incertae sedis</taxon>
        <taxon>Mucoromycota</taxon>
        <taxon>Mucoromycotina</taxon>
        <taxon>Mucoromycetes</taxon>
        <taxon>Mucorales</taxon>
        <taxon>Lichtheimiaceae</taxon>
        <taxon>Phascolomyces</taxon>
    </lineage>
</organism>
<reference evidence="2" key="2">
    <citation type="submission" date="2023-02" db="EMBL/GenBank/DDBJ databases">
        <authorList>
            <consortium name="DOE Joint Genome Institute"/>
            <person name="Mondo S.J."/>
            <person name="Chang Y."/>
            <person name="Wang Y."/>
            <person name="Ahrendt S."/>
            <person name="Andreopoulos W."/>
            <person name="Barry K."/>
            <person name="Beard J."/>
            <person name="Benny G.L."/>
            <person name="Blankenship S."/>
            <person name="Bonito G."/>
            <person name="Cuomo C."/>
            <person name="Desiro A."/>
            <person name="Gervers K.A."/>
            <person name="Hundley H."/>
            <person name="Kuo A."/>
            <person name="LaButti K."/>
            <person name="Lang B.F."/>
            <person name="Lipzen A."/>
            <person name="O'Donnell K."/>
            <person name="Pangilinan J."/>
            <person name="Reynolds N."/>
            <person name="Sandor L."/>
            <person name="Smith M.W."/>
            <person name="Tsang A."/>
            <person name="Grigoriev I.V."/>
            <person name="Stajich J.E."/>
            <person name="Spatafora J.W."/>
        </authorList>
    </citation>
    <scope>NUCLEOTIDE SEQUENCE</scope>
    <source>
        <strain evidence="2">RSA 2281</strain>
    </source>
</reference>
<gene>
    <name evidence="2" type="ORF">BDA99DRAFT_565646</name>
</gene>
<dbReference type="AlphaFoldDB" id="A0AAD5JYT5"/>
<protein>
    <submittedName>
        <fullName evidence="2">Uncharacterized protein</fullName>
    </submittedName>
</protein>
<evidence type="ECO:0000313" key="2">
    <source>
        <dbReference type="EMBL" id="KAI9246062.1"/>
    </source>
</evidence>
<evidence type="ECO:0000313" key="3">
    <source>
        <dbReference type="Proteomes" id="UP001209540"/>
    </source>
</evidence>
<feature type="region of interest" description="Disordered" evidence="1">
    <location>
        <begin position="104"/>
        <end position="146"/>
    </location>
</feature>
<dbReference type="Proteomes" id="UP001209540">
    <property type="component" value="Unassembled WGS sequence"/>
</dbReference>
<evidence type="ECO:0000256" key="1">
    <source>
        <dbReference type="SAM" id="MobiDB-lite"/>
    </source>
</evidence>
<reference evidence="2" key="1">
    <citation type="journal article" date="2022" name="IScience">
        <title>Evolution of zygomycete secretomes and the origins of terrestrial fungal ecologies.</title>
        <authorList>
            <person name="Chang Y."/>
            <person name="Wang Y."/>
            <person name="Mondo S."/>
            <person name="Ahrendt S."/>
            <person name="Andreopoulos W."/>
            <person name="Barry K."/>
            <person name="Beard J."/>
            <person name="Benny G.L."/>
            <person name="Blankenship S."/>
            <person name="Bonito G."/>
            <person name="Cuomo C."/>
            <person name="Desiro A."/>
            <person name="Gervers K.A."/>
            <person name="Hundley H."/>
            <person name="Kuo A."/>
            <person name="LaButti K."/>
            <person name="Lang B.F."/>
            <person name="Lipzen A."/>
            <person name="O'Donnell K."/>
            <person name="Pangilinan J."/>
            <person name="Reynolds N."/>
            <person name="Sandor L."/>
            <person name="Smith M.E."/>
            <person name="Tsang A."/>
            <person name="Grigoriev I.V."/>
            <person name="Stajich J.E."/>
            <person name="Spatafora J.W."/>
        </authorList>
    </citation>
    <scope>NUCLEOTIDE SEQUENCE</scope>
    <source>
        <strain evidence="2">RSA 2281</strain>
    </source>
</reference>
<name>A0AAD5JYT5_9FUNG</name>
<comment type="caution">
    <text evidence="2">The sequence shown here is derived from an EMBL/GenBank/DDBJ whole genome shotgun (WGS) entry which is preliminary data.</text>
</comment>